<reference evidence="1" key="1">
    <citation type="submission" date="2022-11" db="EMBL/GenBank/DDBJ databases">
        <title>Marilongibacter aestuarii gen. nov., sp. nov., isolated from tidal flat sediment.</title>
        <authorList>
            <person name="Jiayan W."/>
        </authorList>
    </citation>
    <scope>NUCLEOTIDE SEQUENCE</scope>
    <source>
        <strain evidence="1">Z1-6</strain>
    </source>
</reference>
<dbReference type="Proteomes" id="UP001145087">
    <property type="component" value="Unassembled WGS sequence"/>
</dbReference>
<name>A0A9X3F661_9BACT</name>
<dbReference type="RefSeq" id="WP_343332820.1">
    <property type="nucleotide sequence ID" value="NZ_JAPOHD010000017.1"/>
</dbReference>
<gene>
    <name evidence="1" type="ORF">OU798_09055</name>
</gene>
<keyword evidence="2" id="KW-1185">Reference proteome</keyword>
<comment type="caution">
    <text evidence="1">The sequence shown here is derived from an EMBL/GenBank/DDBJ whole genome shotgun (WGS) entry which is preliminary data.</text>
</comment>
<sequence>MSTSREPFEFESFYHVFNHARGKDNLFESEKDYPVFMGLVSKYIVDIADIYA</sequence>
<proteinExistence type="predicted"/>
<accession>A0A9X3F661</accession>
<dbReference type="AlphaFoldDB" id="A0A9X3F661"/>
<organism evidence="1 2">
    <name type="scientific">Draconibacterium aestuarii</name>
    <dbReference type="NCBI Taxonomy" id="2998507"/>
    <lineage>
        <taxon>Bacteria</taxon>
        <taxon>Pseudomonadati</taxon>
        <taxon>Bacteroidota</taxon>
        <taxon>Bacteroidia</taxon>
        <taxon>Marinilabiliales</taxon>
        <taxon>Prolixibacteraceae</taxon>
        <taxon>Draconibacterium</taxon>
    </lineage>
</organism>
<protein>
    <submittedName>
        <fullName evidence="1">Uncharacterized protein</fullName>
    </submittedName>
</protein>
<evidence type="ECO:0000313" key="1">
    <source>
        <dbReference type="EMBL" id="MCY1720487.1"/>
    </source>
</evidence>
<dbReference type="EMBL" id="JAPOHD010000017">
    <property type="protein sequence ID" value="MCY1720487.1"/>
    <property type="molecule type" value="Genomic_DNA"/>
</dbReference>
<evidence type="ECO:0000313" key="2">
    <source>
        <dbReference type="Proteomes" id="UP001145087"/>
    </source>
</evidence>